<protein>
    <submittedName>
        <fullName evidence="1">Uncharacterized protein</fullName>
    </submittedName>
</protein>
<dbReference type="Proteomes" id="UP001054252">
    <property type="component" value="Unassembled WGS sequence"/>
</dbReference>
<dbReference type="AlphaFoldDB" id="A0AAV5JLS7"/>
<sequence length="54" mass="6065">MILCELDKFRALCICGTLSQVYSVCHVSGFGFWGVTDLVPIDFRIVVRLSDEVI</sequence>
<proteinExistence type="predicted"/>
<keyword evidence="2" id="KW-1185">Reference proteome</keyword>
<organism evidence="1 2">
    <name type="scientific">Rubroshorea leprosula</name>
    <dbReference type="NCBI Taxonomy" id="152421"/>
    <lineage>
        <taxon>Eukaryota</taxon>
        <taxon>Viridiplantae</taxon>
        <taxon>Streptophyta</taxon>
        <taxon>Embryophyta</taxon>
        <taxon>Tracheophyta</taxon>
        <taxon>Spermatophyta</taxon>
        <taxon>Magnoliopsida</taxon>
        <taxon>eudicotyledons</taxon>
        <taxon>Gunneridae</taxon>
        <taxon>Pentapetalae</taxon>
        <taxon>rosids</taxon>
        <taxon>malvids</taxon>
        <taxon>Malvales</taxon>
        <taxon>Dipterocarpaceae</taxon>
        <taxon>Rubroshorea</taxon>
    </lineage>
</organism>
<dbReference type="EMBL" id="BPVZ01000036">
    <property type="protein sequence ID" value="GKV12344.1"/>
    <property type="molecule type" value="Genomic_DNA"/>
</dbReference>
<reference evidence="1 2" key="1">
    <citation type="journal article" date="2021" name="Commun. Biol.">
        <title>The genome of Shorea leprosula (Dipterocarpaceae) highlights the ecological relevance of drought in aseasonal tropical rainforests.</title>
        <authorList>
            <person name="Ng K.K.S."/>
            <person name="Kobayashi M.J."/>
            <person name="Fawcett J.A."/>
            <person name="Hatakeyama M."/>
            <person name="Paape T."/>
            <person name="Ng C.H."/>
            <person name="Ang C.C."/>
            <person name="Tnah L.H."/>
            <person name="Lee C.T."/>
            <person name="Nishiyama T."/>
            <person name="Sese J."/>
            <person name="O'Brien M.J."/>
            <person name="Copetti D."/>
            <person name="Mohd Noor M.I."/>
            <person name="Ong R.C."/>
            <person name="Putra M."/>
            <person name="Sireger I.Z."/>
            <person name="Indrioko S."/>
            <person name="Kosugi Y."/>
            <person name="Izuno A."/>
            <person name="Isagi Y."/>
            <person name="Lee S.L."/>
            <person name="Shimizu K.K."/>
        </authorList>
    </citation>
    <scope>NUCLEOTIDE SEQUENCE [LARGE SCALE GENOMIC DNA]</scope>
    <source>
        <strain evidence="1">214</strain>
    </source>
</reference>
<comment type="caution">
    <text evidence="1">The sequence shown here is derived from an EMBL/GenBank/DDBJ whole genome shotgun (WGS) entry which is preliminary data.</text>
</comment>
<name>A0AAV5JLS7_9ROSI</name>
<evidence type="ECO:0000313" key="1">
    <source>
        <dbReference type="EMBL" id="GKV12344.1"/>
    </source>
</evidence>
<accession>A0AAV5JLS7</accession>
<evidence type="ECO:0000313" key="2">
    <source>
        <dbReference type="Proteomes" id="UP001054252"/>
    </source>
</evidence>
<gene>
    <name evidence="1" type="ORF">SLEP1_g23499</name>
</gene>